<feature type="coiled-coil region" evidence="1">
    <location>
        <begin position="353"/>
        <end position="384"/>
    </location>
</feature>
<gene>
    <name evidence="2" type="ORF">P353_08925</name>
</gene>
<evidence type="ECO:0000313" key="2">
    <source>
        <dbReference type="EMBL" id="KGH30598.1"/>
    </source>
</evidence>
<evidence type="ECO:0000313" key="3">
    <source>
        <dbReference type="Proteomes" id="UP000029553"/>
    </source>
</evidence>
<dbReference type="Proteomes" id="UP000029553">
    <property type="component" value="Unassembled WGS sequence"/>
</dbReference>
<proteinExistence type="predicted"/>
<keyword evidence="1" id="KW-0175">Coiled coil</keyword>
<name>A0A096FLI5_COMTE</name>
<feature type="coiled-coil region" evidence="1">
    <location>
        <begin position="422"/>
        <end position="472"/>
    </location>
</feature>
<organism evidence="2 3">
    <name type="scientific">Comamonas testosteroni</name>
    <name type="common">Pseudomonas testosteroni</name>
    <dbReference type="NCBI Taxonomy" id="285"/>
    <lineage>
        <taxon>Bacteria</taxon>
        <taxon>Pseudomonadati</taxon>
        <taxon>Pseudomonadota</taxon>
        <taxon>Betaproteobacteria</taxon>
        <taxon>Burkholderiales</taxon>
        <taxon>Comamonadaceae</taxon>
        <taxon>Comamonas</taxon>
    </lineage>
</organism>
<comment type="caution">
    <text evidence="2">The sequence shown here is derived from an EMBL/GenBank/DDBJ whole genome shotgun (WGS) entry which is preliminary data.</text>
</comment>
<accession>A0A096FLI5</accession>
<dbReference type="EMBL" id="AWOR01000042">
    <property type="protein sequence ID" value="KGH30598.1"/>
    <property type="molecule type" value="Genomic_DNA"/>
</dbReference>
<protein>
    <submittedName>
        <fullName evidence="2">Chromosome segregation ATPase</fullName>
    </submittedName>
</protein>
<dbReference type="AlphaFoldDB" id="A0A096FLI5"/>
<reference evidence="2 3" key="1">
    <citation type="submission" date="2013-09" db="EMBL/GenBank/DDBJ databases">
        <title>High correlation between genotypes and phenotypes of environmental bacteria Comamonas testosteroni strains.</title>
        <authorList>
            <person name="Liu L."/>
            <person name="Zhu W."/>
            <person name="Xia X."/>
            <person name="Xu B."/>
            <person name="Luo M."/>
            <person name="Wang G."/>
        </authorList>
    </citation>
    <scope>NUCLEOTIDE SEQUENCE [LARGE SCALE GENOMIC DNA]</scope>
    <source>
        <strain evidence="2 3">JL40</strain>
    </source>
</reference>
<evidence type="ECO:0000256" key="1">
    <source>
        <dbReference type="SAM" id="Coils"/>
    </source>
</evidence>
<dbReference type="RefSeq" id="WP_034368039.1">
    <property type="nucleotide sequence ID" value="NZ_AWOR01000042.1"/>
</dbReference>
<sequence length="607" mass="68518">MNKIIVVGHPQSGFDEVEELLLDSGMAEANPSRREGFMPAQISETLVKVHGGVPVQQVCVADQLAQIEVAPVWQGLALDLMLANMEQPLWGWADAQAVYLLDYWKSQDPQMVFVLVFDEPQSVFTRQALEHADASPQEQEARINGWIAYNSALLNFHLRHPERSLLVHAAQVQTSAQSYLQQLSLHVDAQLCLPSEAVQSEVEGQNQELSNDEIQISTGAVGKPKQALDGNALAQWLAEQLLEDYPQAIDLYEQLQAAASLPQRSQAQTGRQLLTSSVQANRRYQAWSSFVAQQAAMQAHAQRLLQLGKALDEQAQQTLERERQFEQLNQAGVAAQQRVWEQERLLAGKATELQASGREKQLLLEQLHRVQEELESRYLQAKQQEKALVEFSKVKIDLQSAQERVKTLQSYQLQNSELKAGLKAAHDKAMQLQQSEEQLKKQLQTAGARTSVAELEKENELLLTQLHKVQEELERHYLENCRLKAELKPQPRALFGAADRVKQQLSYRLGATMIRQSRSIGGWLSMPFALRAEAKRYAQDKVASKSLQLPPITQYRDAHEAELIKQHLSYRLGACLVANTKTLGGRMSLPWSLYTEVKAFRKDRRSH</sequence>